<reference evidence="2" key="1">
    <citation type="submission" date="2019-04" db="EMBL/GenBank/DDBJ databases">
        <authorList>
            <person name="Melise S."/>
            <person name="Noan J."/>
            <person name="Okalmin O."/>
        </authorList>
    </citation>
    <scope>NUCLEOTIDE SEQUENCE</scope>
    <source>
        <strain evidence="2">FN9</strain>
    </source>
</reference>
<sequence length="129" mass="14538">MSSSNGQAPTTTHNVALTEEQIEMALHGAIRDATQKQYAINQKRREITKEQHQFTKARRKVAKLRRHLEERRAANSAASDPLPRGIMGICQDPETLARHAAEVMAQPGVVGVTFHVERFQNETEAERRV</sequence>
<evidence type="ECO:0000313" key="3">
    <source>
        <dbReference type="Proteomes" id="UP000746612"/>
    </source>
</evidence>
<accession>A0A2H3HA52</accession>
<reference evidence="1" key="2">
    <citation type="submission" date="2021-03" db="EMBL/GenBank/DDBJ databases">
        <authorList>
            <person name="Alouane T."/>
            <person name="Langin T."/>
            <person name="Bonhomme L."/>
        </authorList>
    </citation>
    <scope>NUCLEOTIDE SEQUENCE</scope>
    <source>
        <strain evidence="1">MDC_Fg202</strain>
    </source>
</reference>
<dbReference type="EMBL" id="CAJPIJ010000148">
    <property type="protein sequence ID" value="CAG1990943.1"/>
    <property type="molecule type" value="Genomic_DNA"/>
</dbReference>
<dbReference type="Proteomes" id="UP000746612">
    <property type="component" value="Unassembled WGS sequence"/>
</dbReference>
<dbReference type="AlphaFoldDB" id="A0A2H3HA52"/>
<dbReference type="OMA" id="EVETHPN"/>
<evidence type="ECO:0000313" key="2">
    <source>
        <dbReference type="EMBL" id="VIO53424.1"/>
    </source>
</evidence>
<proteinExistence type="predicted"/>
<organism evidence="1 3">
    <name type="scientific">Gibberella zeae</name>
    <name type="common">Wheat head blight fungus</name>
    <name type="synonym">Fusarium graminearum</name>
    <dbReference type="NCBI Taxonomy" id="5518"/>
    <lineage>
        <taxon>Eukaryota</taxon>
        <taxon>Fungi</taxon>
        <taxon>Dikarya</taxon>
        <taxon>Ascomycota</taxon>
        <taxon>Pezizomycotina</taxon>
        <taxon>Sordariomycetes</taxon>
        <taxon>Hypocreomycetidae</taxon>
        <taxon>Hypocreales</taxon>
        <taxon>Nectriaceae</taxon>
        <taxon>Fusarium</taxon>
    </lineage>
</organism>
<evidence type="ECO:0000313" key="1">
    <source>
        <dbReference type="EMBL" id="CAG1990943.1"/>
    </source>
</evidence>
<gene>
    <name evidence="2" type="ORF">FUG_LOCUS89209</name>
    <name evidence="1" type="ORF">MDCFG202_LOCUS335318</name>
</gene>
<name>A0A2H3HA52_GIBZA</name>
<dbReference type="OrthoDB" id="10537432at2759"/>
<dbReference type="EMBL" id="CAAKMV010000066">
    <property type="protein sequence ID" value="VIO53424.1"/>
    <property type="molecule type" value="Genomic_DNA"/>
</dbReference>
<protein>
    <submittedName>
        <fullName evidence="1">Uncharacterized protein</fullName>
    </submittedName>
</protein>